<keyword evidence="8" id="KW-0406">Ion transport</keyword>
<gene>
    <name evidence="14" type="ORF">AWRI3580_g3086</name>
</gene>
<protein>
    <submittedName>
        <fullName evidence="14">Mitochondrial inner membrane magnesium transporter LPE10</fullName>
    </submittedName>
</protein>
<keyword evidence="9 13" id="KW-0472">Membrane</keyword>
<evidence type="ECO:0000256" key="4">
    <source>
        <dbReference type="ARBA" id="ARBA00022692"/>
    </source>
</evidence>
<evidence type="ECO:0000256" key="3">
    <source>
        <dbReference type="ARBA" id="ARBA00022448"/>
    </source>
</evidence>
<dbReference type="Gene3D" id="1.20.58.340">
    <property type="entry name" value="Magnesium transport protein CorA, transmembrane region"/>
    <property type="match status" value="1"/>
</dbReference>
<evidence type="ECO:0000256" key="7">
    <source>
        <dbReference type="ARBA" id="ARBA00022989"/>
    </source>
</evidence>
<dbReference type="Proteomes" id="UP000095358">
    <property type="component" value="Unassembled WGS sequence"/>
</dbReference>
<evidence type="ECO:0000256" key="11">
    <source>
        <dbReference type="ARBA" id="ARBA00038721"/>
    </source>
</evidence>
<evidence type="ECO:0000256" key="8">
    <source>
        <dbReference type="ARBA" id="ARBA00023065"/>
    </source>
</evidence>
<evidence type="ECO:0000313" key="15">
    <source>
        <dbReference type="Proteomes" id="UP000095358"/>
    </source>
</evidence>
<evidence type="ECO:0000256" key="1">
    <source>
        <dbReference type="ARBA" id="ARBA00004448"/>
    </source>
</evidence>
<name>A0A1E5RJ46_HANUV</name>
<feature type="transmembrane region" description="Helical" evidence="13">
    <location>
        <begin position="538"/>
        <end position="558"/>
    </location>
</feature>
<feature type="coiled-coil region" evidence="12">
    <location>
        <begin position="197"/>
        <end position="224"/>
    </location>
</feature>
<sequence>MKFANINLRRRFTSSSKTLKPKIAAPAVPTSANVHFHQLRCTIYDSDGNVEKFNSLINKDVLCAKYNLFSRDLRKLNTVSDYLGQLVIDKDNEEHFEVKNKRALNIKEDNAEYEIDPSHSGVDILIHAMRKRHLKMKLQSSKNVKKIGVPEEHGNALVPSFLNNNSLALAKIDVKHEIKTLAKKWISDEDKKTVFKKKDETKKSEKLDDEIEKHQQEARQILSNIKDSFITGGILDSNTSATIPSLLIREDKIIVTMLEFRCLIEKDSVVVFDSHYFREIRKYTSLLEKMLRTEDYIISRDDSNLTDQKGSLSLTRDEIKRNLNKLNYLYSLHENFRNEMSIKLRDEGIFSSYKTPYEFRALEAVLNMVIKALNGELKYHVTRANDVLNALEYSIDKENLKNLLLVDKRLNKFHQKANLCTKLLEEILEEEGSIKDMHLHIPVGKRQLLKEKETLELEMLLENYHTQIDEIVQMCEKNVNSIKTTEEIINIVLDSNRNQLLLLSLRFSSVLLSIGAGIFIASLYGMNLENFIEHSDTGFEGIIMLSAFTILLVLTLILKKVEKVEKMNLTKLMRPSNPTNPEK</sequence>
<comment type="caution">
    <text evidence="14">The sequence shown here is derived from an EMBL/GenBank/DDBJ whole genome shotgun (WGS) entry which is preliminary data.</text>
</comment>
<keyword evidence="12" id="KW-0175">Coiled coil</keyword>
<dbReference type="PANTHER" id="PTHR13890:SF0">
    <property type="entry name" value="MAGNESIUM TRANSPORTER MRS2 HOMOLOG, MITOCHONDRIAL"/>
    <property type="match status" value="1"/>
</dbReference>
<evidence type="ECO:0000256" key="2">
    <source>
        <dbReference type="ARBA" id="ARBA00009765"/>
    </source>
</evidence>
<proteinExistence type="inferred from homology"/>
<evidence type="ECO:0000256" key="6">
    <source>
        <dbReference type="ARBA" id="ARBA00022946"/>
    </source>
</evidence>
<keyword evidence="15" id="KW-1185">Reference proteome</keyword>
<comment type="subunit">
    <text evidence="11">Forms homooligomers. Interacts with MRS2.</text>
</comment>
<organism evidence="14 15">
    <name type="scientific">Hanseniaspora uvarum</name>
    <name type="common">Yeast</name>
    <name type="synonym">Kloeckera apiculata</name>
    <dbReference type="NCBI Taxonomy" id="29833"/>
    <lineage>
        <taxon>Eukaryota</taxon>
        <taxon>Fungi</taxon>
        <taxon>Dikarya</taxon>
        <taxon>Ascomycota</taxon>
        <taxon>Saccharomycotina</taxon>
        <taxon>Saccharomycetes</taxon>
        <taxon>Saccharomycodales</taxon>
        <taxon>Saccharomycodaceae</taxon>
        <taxon>Hanseniaspora</taxon>
    </lineage>
</organism>
<dbReference type="VEuPathDB" id="FungiDB:AWRI3580_g3086"/>
<evidence type="ECO:0000313" key="14">
    <source>
        <dbReference type="EMBL" id="OEJ86940.1"/>
    </source>
</evidence>
<evidence type="ECO:0000256" key="9">
    <source>
        <dbReference type="ARBA" id="ARBA00023136"/>
    </source>
</evidence>
<dbReference type="GO" id="GO:0005743">
    <property type="term" value="C:mitochondrial inner membrane"/>
    <property type="evidence" value="ECO:0007669"/>
    <property type="project" value="UniProtKB-SubCell"/>
</dbReference>
<keyword evidence="4 13" id="KW-0812">Transmembrane</keyword>
<accession>A0A1E5RJ46</accession>
<dbReference type="EMBL" id="LPNN01000005">
    <property type="protein sequence ID" value="OEJ86940.1"/>
    <property type="molecule type" value="Genomic_DNA"/>
</dbReference>
<comment type="subcellular location">
    <subcellularLocation>
        <location evidence="1">Mitochondrion inner membrane</location>
        <topology evidence="1">Multi-pass membrane protein</topology>
    </subcellularLocation>
</comment>
<evidence type="ECO:0000256" key="5">
    <source>
        <dbReference type="ARBA" id="ARBA00022842"/>
    </source>
</evidence>
<dbReference type="Gene3D" id="2.40.128.330">
    <property type="match status" value="2"/>
</dbReference>
<evidence type="ECO:0000256" key="12">
    <source>
        <dbReference type="SAM" id="Coils"/>
    </source>
</evidence>
<dbReference type="OrthoDB" id="10251508at2759"/>
<dbReference type="Pfam" id="PF22099">
    <property type="entry name" value="MRS2-like"/>
    <property type="match status" value="3"/>
</dbReference>
<dbReference type="InterPro" id="IPR039204">
    <property type="entry name" value="MRS2-like"/>
</dbReference>
<reference evidence="15" key="1">
    <citation type="journal article" date="2016" name="Genome Announc.">
        <title>Genome sequences of three species of Hanseniaspora isolated from spontaneous wine fermentations.</title>
        <authorList>
            <person name="Sternes P.R."/>
            <person name="Lee D."/>
            <person name="Kutyna D.R."/>
            <person name="Borneman A.R."/>
        </authorList>
    </citation>
    <scope>NUCLEOTIDE SEQUENCE [LARGE SCALE GENOMIC DNA]</scope>
    <source>
        <strain evidence="15">AWRI3580</strain>
    </source>
</reference>
<keyword evidence="7 13" id="KW-1133">Transmembrane helix</keyword>
<dbReference type="GO" id="GO:0015095">
    <property type="term" value="F:magnesium ion transmembrane transporter activity"/>
    <property type="evidence" value="ECO:0007669"/>
    <property type="project" value="TreeGrafter"/>
</dbReference>
<dbReference type="PANTHER" id="PTHR13890">
    <property type="entry name" value="RNA SPLICING PROTEIN MRS2, MITOCHONDRIAL"/>
    <property type="match status" value="1"/>
</dbReference>
<comment type="function">
    <text evidence="10">Mitochondrial inner membrane magnesium transporter required for mitochondrial magnesium homeostasis. Modulates the conductance of the MRS2 channel. Involved in the splicing of mRNA group II introns in mitochondria by affecting mitochondrial magnesium concentrations, which are critical for group II intron splicing.</text>
</comment>
<keyword evidence="3" id="KW-0813">Transport</keyword>
<feature type="transmembrane region" description="Helical" evidence="13">
    <location>
        <begin position="500"/>
        <end position="526"/>
    </location>
</feature>
<keyword evidence="6" id="KW-0809">Transit peptide</keyword>
<evidence type="ECO:0000256" key="13">
    <source>
        <dbReference type="SAM" id="Phobius"/>
    </source>
</evidence>
<comment type="similarity">
    <text evidence="2">Belongs to the CorA metal ion transporter (MIT) (TC 1.A.35) family.</text>
</comment>
<keyword evidence="5" id="KW-0460">Magnesium</keyword>
<evidence type="ECO:0000256" key="10">
    <source>
        <dbReference type="ARBA" id="ARBA00037564"/>
    </source>
</evidence>
<dbReference type="AlphaFoldDB" id="A0A1E5RJ46"/>
<dbReference type="GO" id="GO:0045016">
    <property type="term" value="P:mitochondrial magnesium ion transmembrane transport"/>
    <property type="evidence" value="ECO:0007669"/>
    <property type="project" value="TreeGrafter"/>
</dbReference>